<sequence length="102" mass="11276">MGSQPPAETTTSIPAHPTPTKTDNLKPEPAIPYTSTTTDPETGLTVYELGEDQLGLIYNENTGKFNQYAPLPAHTFTRTESQTDTAPAILHQRRRVLRRALQ</sequence>
<dbReference type="EMBL" id="DXCN01000038">
    <property type="protein sequence ID" value="HIY94924.1"/>
    <property type="molecule type" value="Genomic_DNA"/>
</dbReference>
<reference evidence="2" key="1">
    <citation type="journal article" date="2021" name="PeerJ">
        <title>Extensive microbial diversity within the chicken gut microbiome revealed by metagenomics and culture.</title>
        <authorList>
            <person name="Gilroy R."/>
            <person name="Ravi A."/>
            <person name="Getino M."/>
            <person name="Pursley I."/>
            <person name="Horton D.L."/>
            <person name="Alikhan N.F."/>
            <person name="Baker D."/>
            <person name="Gharbi K."/>
            <person name="Hall N."/>
            <person name="Watson M."/>
            <person name="Adriaenssens E.M."/>
            <person name="Foster-Nyarko E."/>
            <person name="Jarju S."/>
            <person name="Secka A."/>
            <person name="Antonio M."/>
            <person name="Oren A."/>
            <person name="Chaudhuri R.R."/>
            <person name="La Ragione R."/>
            <person name="Hildebrand F."/>
            <person name="Pallen M.J."/>
        </authorList>
    </citation>
    <scope>NUCLEOTIDE SEQUENCE</scope>
    <source>
        <strain evidence="2">ChiHjej12B11-9195</strain>
    </source>
</reference>
<accession>A0A9D1ZSC7</accession>
<name>A0A9D1ZSC7_9MICC</name>
<reference evidence="2" key="2">
    <citation type="submission" date="2021-04" db="EMBL/GenBank/DDBJ databases">
        <authorList>
            <person name="Gilroy R."/>
        </authorList>
    </citation>
    <scope>NUCLEOTIDE SEQUENCE</scope>
    <source>
        <strain evidence="2">ChiHjej12B11-9195</strain>
    </source>
</reference>
<gene>
    <name evidence="2" type="ORF">H9821_04570</name>
</gene>
<feature type="compositionally biased region" description="Polar residues" evidence="1">
    <location>
        <begin position="1"/>
        <end position="13"/>
    </location>
</feature>
<protein>
    <submittedName>
        <fullName evidence="2">Uncharacterized protein</fullName>
    </submittedName>
</protein>
<evidence type="ECO:0000313" key="2">
    <source>
        <dbReference type="EMBL" id="HIY94924.1"/>
    </source>
</evidence>
<evidence type="ECO:0000256" key="1">
    <source>
        <dbReference type="SAM" id="MobiDB-lite"/>
    </source>
</evidence>
<evidence type="ECO:0000313" key="3">
    <source>
        <dbReference type="Proteomes" id="UP000824134"/>
    </source>
</evidence>
<comment type="caution">
    <text evidence="2">The sequence shown here is derived from an EMBL/GenBank/DDBJ whole genome shotgun (WGS) entry which is preliminary data.</text>
</comment>
<feature type="region of interest" description="Disordered" evidence="1">
    <location>
        <begin position="1"/>
        <end position="42"/>
    </location>
</feature>
<dbReference type="AlphaFoldDB" id="A0A9D1ZSC7"/>
<proteinExistence type="predicted"/>
<dbReference type="Proteomes" id="UP000824134">
    <property type="component" value="Unassembled WGS sequence"/>
</dbReference>
<organism evidence="2 3">
    <name type="scientific">Candidatus Rothia avicola</name>
    <dbReference type="NCBI Taxonomy" id="2840478"/>
    <lineage>
        <taxon>Bacteria</taxon>
        <taxon>Bacillati</taxon>
        <taxon>Actinomycetota</taxon>
        <taxon>Actinomycetes</taxon>
        <taxon>Micrococcales</taxon>
        <taxon>Micrococcaceae</taxon>
        <taxon>Rothia</taxon>
    </lineage>
</organism>